<evidence type="ECO:0000256" key="1">
    <source>
        <dbReference type="PIRSR" id="PIRSR037031-50"/>
    </source>
</evidence>
<dbReference type="Proteomes" id="UP000824225">
    <property type="component" value="Unassembled WGS sequence"/>
</dbReference>
<dbReference type="PIRSF" id="PIRSF037031">
    <property type="entry name" value="Redox_disulphide_2"/>
    <property type="match status" value="1"/>
</dbReference>
<dbReference type="InterPro" id="IPR005243">
    <property type="entry name" value="THIRX-like_proc"/>
</dbReference>
<name>A0A9D2HFS8_9BACT</name>
<sequence>MVIKVLGPGCAKCKEAETVVKDAVQAAGGVVSMEKITDFREIMALGVLSTPAVVIDGKIMCSGRVPSRGEVLNWIGPEAVPD</sequence>
<dbReference type="AlphaFoldDB" id="A0A9D2HFS8"/>
<dbReference type="InterPro" id="IPR012336">
    <property type="entry name" value="Thioredoxin-like_fold"/>
</dbReference>
<reference evidence="4" key="1">
    <citation type="journal article" date="2021" name="PeerJ">
        <title>Extensive microbial diversity within the chicken gut microbiome revealed by metagenomics and culture.</title>
        <authorList>
            <person name="Gilroy R."/>
            <person name="Ravi A."/>
            <person name="Getino M."/>
            <person name="Pursley I."/>
            <person name="Horton D.L."/>
            <person name="Alikhan N.F."/>
            <person name="Baker D."/>
            <person name="Gharbi K."/>
            <person name="Hall N."/>
            <person name="Watson M."/>
            <person name="Adriaenssens E.M."/>
            <person name="Foster-Nyarko E."/>
            <person name="Jarju S."/>
            <person name="Secka A."/>
            <person name="Antonio M."/>
            <person name="Oren A."/>
            <person name="Chaudhuri R.R."/>
            <person name="La Ragione R."/>
            <person name="Hildebrand F."/>
            <person name="Pallen M.J."/>
        </authorList>
    </citation>
    <scope>NUCLEOTIDE SEQUENCE</scope>
    <source>
        <strain evidence="4">CHK186-16707</strain>
    </source>
</reference>
<feature type="active site" description="Nucleophile" evidence="1">
    <location>
        <position position="10"/>
    </location>
</feature>
<keyword evidence="2" id="KW-0676">Redox-active center</keyword>
<proteinExistence type="predicted"/>
<dbReference type="Pfam" id="PF13192">
    <property type="entry name" value="Thioredoxin_3"/>
    <property type="match status" value="1"/>
</dbReference>
<dbReference type="PANTHER" id="PTHR36450">
    <property type="entry name" value="THIOREDOXIN"/>
    <property type="match status" value="1"/>
</dbReference>
<keyword evidence="2" id="KW-1015">Disulfide bond</keyword>
<dbReference type="PANTHER" id="PTHR36450:SF1">
    <property type="entry name" value="THIOREDOXIN"/>
    <property type="match status" value="1"/>
</dbReference>
<gene>
    <name evidence="4" type="ORF">H9962_07595</name>
</gene>
<comment type="caution">
    <text evidence="4">The sequence shown here is derived from an EMBL/GenBank/DDBJ whole genome shotgun (WGS) entry which is preliminary data.</text>
</comment>
<organism evidence="4 5">
    <name type="scientific">Candidatus Mailhella merdigallinarum</name>
    <dbReference type="NCBI Taxonomy" id="2838658"/>
    <lineage>
        <taxon>Bacteria</taxon>
        <taxon>Pseudomonadati</taxon>
        <taxon>Thermodesulfobacteriota</taxon>
        <taxon>Desulfovibrionia</taxon>
        <taxon>Desulfovibrionales</taxon>
        <taxon>Desulfovibrionaceae</taxon>
        <taxon>Mailhella</taxon>
    </lineage>
</organism>
<evidence type="ECO:0000256" key="2">
    <source>
        <dbReference type="PIRSR" id="PIRSR037031-51"/>
    </source>
</evidence>
<reference evidence="4" key="2">
    <citation type="submission" date="2021-04" db="EMBL/GenBank/DDBJ databases">
        <authorList>
            <person name="Gilroy R."/>
        </authorList>
    </citation>
    <scope>NUCLEOTIDE SEQUENCE</scope>
    <source>
        <strain evidence="4">CHK186-16707</strain>
    </source>
</reference>
<evidence type="ECO:0000259" key="3">
    <source>
        <dbReference type="Pfam" id="PF13192"/>
    </source>
</evidence>
<dbReference type="InterPro" id="IPR036249">
    <property type="entry name" value="Thioredoxin-like_sf"/>
</dbReference>
<accession>A0A9D2HFS8</accession>
<evidence type="ECO:0000313" key="4">
    <source>
        <dbReference type="EMBL" id="HJA09035.1"/>
    </source>
</evidence>
<protein>
    <submittedName>
        <fullName evidence="4">TM0996/MTH895 family glutaredoxin-like protein</fullName>
    </submittedName>
</protein>
<feature type="active site" description="Nucleophile" evidence="1">
    <location>
        <position position="13"/>
    </location>
</feature>
<evidence type="ECO:0000313" key="5">
    <source>
        <dbReference type="Proteomes" id="UP000824225"/>
    </source>
</evidence>
<dbReference type="EMBL" id="DXAN01000024">
    <property type="protein sequence ID" value="HJA09035.1"/>
    <property type="molecule type" value="Genomic_DNA"/>
</dbReference>
<dbReference type="Gene3D" id="3.40.30.10">
    <property type="entry name" value="Glutaredoxin"/>
    <property type="match status" value="1"/>
</dbReference>
<feature type="disulfide bond" description="Redox-active" evidence="2">
    <location>
        <begin position="10"/>
        <end position="13"/>
    </location>
</feature>
<dbReference type="NCBIfam" id="TIGR00412">
    <property type="entry name" value="redox_disulf_2"/>
    <property type="match status" value="1"/>
</dbReference>
<dbReference type="SUPFAM" id="SSF52833">
    <property type="entry name" value="Thioredoxin-like"/>
    <property type="match status" value="1"/>
</dbReference>
<feature type="domain" description="Thioredoxin-like fold" evidence="3">
    <location>
        <begin position="1"/>
        <end position="75"/>
    </location>
</feature>